<keyword evidence="2" id="KW-1015">Disulfide bond</keyword>
<dbReference type="InterPro" id="IPR050430">
    <property type="entry name" value="Peptidase_S1"/>
</dbReference>
<protein>
    <recommendedName>
        <fullName evidence="4">Peptidase S1 domain-containing protein</fullName>
    </recommendedName>
</protein>
<dbReference type="PROSITE" id="PS51318">
    <property type="entry name" value="TAT"/>
    <property type="match status" value="1"/>
</dbReference>
<dbReference type="Proteomes" id="UP001500691">
    <property type="component" value="Unassembled WGS sequence"/>
</dbReference>
<dbReference type="InterPro" id="IPR001254">
    <property type="entry name" value="Trypsin_dom"/>
</dbReference>
<feature type="signal peptide" evidence="3">
    <location>
        <begin position="1"/>
        <end position="30"/>
    </location>
</feature>
<comment type="caution">
    <text evidence="5">The sequence shown here is derived from an EMBL/GenBank/DDBJ whole genome shotgun (WGS) entry which is preliminary data.</text>
</comment>
<dbReference type="SMART" id="SM00020">
    <property type="entry name" value="Tryp_SPc"/>
    <property type="match status" value="1"/>
</dbReference>
<dbReference type="SUPFAM" id="SSF50405">
    <property type="entry name" value="Actin-crosslinking proteins"/>
    <property type="match status" value="1"/>
</dbReference>
<evidence type="ECO:0000256" key="3">
    <source>
        <dbReference type="SAM" id="SignalP"/>
    </source>
</evidence>
<dbReference type="PANTHER" id="PTHR24276:SF98">
    <property type="entry name" value="FI18310P1-RELATED"/>
    <property type="match status" value="1"/>
</dbReference>
<evidence type="ECO:0000313" key="6">
    <source>
        <dbReference type="Proteomes" id="UP001500691"/>
    </source>
</evidence>
<sequence length="410" mass="42700">MSRTFRRAALTGLLATSLATGAFTALPAQAVTGSEAGKTTAAFTARIDIGSGDRTCSGVLVESQWLLTSATCFAADGKPAEGAPTKAAKATIGRTDLTSSSGQVRNIVQLVTRTDRDLTLARLDKSVTDITPVPIAAKAPAAGTDVTVSGYGRTKTEWSPLKMHTGTFTVDTTNGGDLSLTGKDGATLCAGDSGAPALAVSGGKAELVGINSRSWQGGCWGTDPAETRTEALDTRVDDLATWVSAHVARWGLKAEANGKYVAAEFNDEGNQQGKLRARSDAPTGSWEQFALPANGTDGGISLQSQNGDLYVSVEVEDSGTHAGMLRARATSAGNWEKFKLDRQSNGNYSLKAMSNGKYVSTEINDSGTDNGLLRARNDSVGTWERFGLTRADNFPTASRDAVQPGPLPAS</sequence>
<keyword evidence="6" id="KW-1185">Reference proteome</keyword>
<dbReference type="InterPro" id="IPR043504">
    <property type="entry name" value="Peptidase_S1_PA_chymotrypsin"/>
</dbReference>
<feature type="domain" description="Peptidase S1" evidence="4">
    <location>
        <begin position="30"/>
        <end position="248"/>
    </location>
</feature>
<gene>
    <name evidence="5" type="ORF">GCM10023100_00980</name>
</gene>
<accession>A0ABP8S803</accession>
<dbReference type="PROSITE" id="PS50240">
    <property type="entry name" value="TRYPSIN_DOM"/>
    <property type="match status" value="1"/>
</dbReference>
<dbReference type="InterPro" id="IPR001314">
    <property type="entry name" value="Peptidase_S1A"/>
</dbReference>
<keyword evidence="3" id="KW-0732">Signal</keyword>
<name>A0ABP8S803_9ACTN</name>
<dbReference type="RefSeq" id="WP_346074890.1">
    <property type="nucleotide sequence ID" value="NZ_BAABFF010000001.1"/>
</dbReference>
<dbReference type="Pfam" id="PF00089">
    <property type="entry name" value="Trypsin"/>
    <property type="match status" value="1"/>
</dbReference>
<evidence type="ECO:0000256" key="1">
    <source>
        <dbReference type="ARBA" id="ARBA00007664"/>
    </source>
</evidence>
<feature type="chain" id="PRO_5045479509" description="Peptidase S1 domain-containing protein" evidence="3">
    <location>
        <begin position="31"/>
        <end position="410"/>
    </location>
</feature>
<organism evidence="5 6">
    <name type="scientific">Actinocorallia cavernae</name>
    <dbReference type="NCBI Taxonomy" id="328075"/>
    <lineage>
        <taxon>Bacteria</taxon>
        <taxon>Bacillati</taxon>
        <taxon>Actinomycetota</taxon>
        <taxon>Actinomycetes</taxon>
        <taxon>Streptosporangiales</taxon>
        <taxon>Thermomonosporaceae</taxon>
        <taxon>Actinocorallia</taxon>
    </lineage>
</organism>
<evidence type="ECO:0000313" key="5">
    <source>
        <dbReference type="EMBL" id="GAA4562986.1"/>
    </source>
</evidence>
<comment type="similarity">
    <text evidence="1">Belongs to the peptidase S1 family.</text>
</comment>
<dbReference type="CDD" id="cd00257">
    <property type="entry name" value="beta-trefoil_FSCN-like"/>
    <property type="match status" value="1"/>
</dbReference>
<dbReference type="PANTHER" id="PTHR24276">
    <property type="entry name" value="POLYSERASE-RELATED"/>
    <property type="match status" value="1"/>
</dbReference>
<evidence type="ECO:0000259" key="4">
    <source>
        <dbReference type="PROSITE" id="PS50240"/>
    </source>
</evidence>
<dbReference type="InterPro" id="IPR006311">
    <property type="entry name" value="TAT_signal"/>
</dbReference>
<dbReference type="EMBL" id="BAABFF010000001">
    <property type="protein sequence ID" value="GAA4562986.1"/>
    <property type="molecule type" value="Genomic_DNA"/>
</dbReference>
<evidence type="ECO:0000256" key="2">
    <source>
        <dbReference type="ARBA" id="ARBA00023157"/>
    </source>
</evidence>
<dbReference type="InterPro" id="IPR009003">
    <property type="entry name" value="Peptidase_S1_PA"/>
</dbReference>
<dbReference type="SUPFAM" id="SSF50494">
    <property type="entry name" value="Trypsin-like serine proteases"/>
    <property type="match status" value="1"/>
</dbReference>
<dbReference type="Gene3D" id="2.40.10.10">
    <property type="entry name" value="Trypsin-like serine proteases"/>
    <property type="match status" value="1"/>
</dbReference>
<dbReference type="Gene3D" id="2.80.10.50">
    <property type="match status" value="1"/>
</dbReference>
<dbReference type="InterPro" id="IPR008999">
    <property type="entry name" value="Actin-crosslinking"/>
</dbReference>
<reference evidence="6" key="1">
    <citation type="journal article" date="2019" name="Int. J. Syst. Evol. Microbiol.">
        <title>The Global Catalogue of Microorganisms (GCM) 10K type strain sequencing project: providing services to taxonomists for standard genome sequencing and annotation.</title>
        <authorList>
            <consortium name="The Broad Institute Genomics Platform"/>
            <consortium name="The Broad Institute Genome Sequencing Center for Infectious Disease"/>
            <person name="Wu L."/>
            <person name="Ma J."/>
        </authorList>
    </citation>
    <scope>NUCLEOTIDE SEQUENCE [LARGE SCALE GENOMIC DNA]</scope>
    <source>
        <strain evidence="6">JCM 13278</strain>
    </source>
</reference>
<dbReference type="PRINTS" id="PR00722">
    <property type="entry name" value="CHYMOTRYPSIN"/>
</dbReference>
<proteinExistence type="inferred from homology"/>